<name>A0ACC2BAR3_DIPCM</name>
<sequence length="266" mass="30004">MGLSNYLTGILNFVTMALSLPIIGVGIWLAHKHNTDCVRFLQWPVIIIGVFILLVSLAGFIGGCFRVTCLLWVYLFVMFLLILLLLCFTVFAFVVTNPGAGRALAGRGFKEYRLQDYSTWLQKRVDNNKNWDRIKSCLMDAKVCSDLNNEFPTADAFNQAHLSPTQSGCCKPPQSCGYTFVNATIWDNPTTSSADTDCSVWNNQQLCFDCNSCRAGVLQNIKQDWRKVAAVNIVMFIFFVVVYSIGCCAFRNSRRERTPFYGKPYV</sequence>
<proteinExistence type="predicted"/>
<accession>A0ACC2BAR3</accession>
<gene>
    <name evidence="1" type="ORF">O6H91_16G024900</name>
</gene>
<dbReference type="Proteomes" id="UP001162992">
    <property type="component" value="Chromosome 16"/>
</dbReference>
<reference evidence="2" key="1">
    <citation type="journal article" date="2024" name="Proc. Natl. Acad. Sci. U.S.A.">
        <title>Extraordinary preservation of gene collinearity over three hundred million years revealed in homosporous lycophytes.</title>
        <authorList>
            <person name="Li C."/>
            <person name="Wickell D."/>
            <person name="Kuo L.Y."/>
            <person name="Chen X."/>
            <person name="Nie B."/>
            <person name="Liao X."/>
            <person name="Peng D."/>
            <person name="Ji J."/>
            <person name="Jenkins J."/>
            <person name="Williams M."/>
            <person name="Shu S."/>
            <person name="Plott C."/>
            <person name="Barry K."/>
            <person name="Rajasekar S."/>
            <person name="Grimwood J."/>
            <person name="Han X."/>
            <person name="Sun S."/>
            <person name="Hou Z."/>
            <person name="He W."/>
            <person name="Dai G."/>
            <person name="Sun C."/>
            <person name="Schmutz J."/>
            <person name="Leebens-Mack J.H."/>
            <person name="Li F.W."/>
            <person name="Wang L."/>
        </authorList>
    </citation>
    <scope>NUCLEOTIDE SEQUENCE [LARGE SCALE GENOMIC DNA]</scope>
    <source>
        <strain evidence="2">cv. PW_Plant_1</strain>
    </source>
</reference>
<dbReference type="EMBL" id="CM055107">
    <property type="protein sequence ID" value="KAJ7526833.1"/>
    <property type="molecule type" value="Genomic_DNA"/>
</dbReference>
<protein>
    <submittedName>
        <fullName evidence="1">Uncharacterized protein</fullName>
    </submittedName>
</protein>
<evidence type="ECO:0000313" key="2">
    <source>
        <dbReference type="Proteomes" id="UP001162992"/>
    </source>
</evidence>
<organism evidence="1 2">
    <name type="scientific">Diphasiastrum complanatum</name>
    <name type="common">Issler's clubmoss</name>
    <name type="synonym">Lycopodium complanatum</name>
    <dbReference type="NCBI Taxonomy" id="34168"/>
    <lineage>
        <taxon>Eukaryota</taxon>
        <taxon>Viridiplantae</taxon>
        <taxon>Streptophyta</taxon>
        <taxon>Embryophyta</taxon>
        <taxon>Tracheophyta</taxon>
        <taxon>Lycopodiopsida</taxon>
        <taxon>Lycopodiales</taxon>
        <taxon>Lycopodiaceae</taxon>
        <taxon>Lycopodioideae</taxon>
        <taxon>Diphasiastrum</taxon>
    </lineage>
</organism>
<evidence type="ECO:0000313" key="1">
    <source>
        <dbReference type="EMBL" id="KAJ7526833.1"/>
    </source>
</evidence>
<comment type="caution">
    <text evidence="1">The sequence shown here is derived from an EMBL/GenBank/DDBJ whole genome shotgun (WGS) entry which is preliminary data.</text>
</comment>
<keyword evidence="2" id="KW-1185">Reference proteome</keyword>